<protein>
    <submittedName>
        <fullName evidence="1">Uncharacterized protein</fullName>
    </submittedName>
</protein>
<keyword evidence="2" id="KW-1185">Reference proteome</keyword>
<reference evidence="2" key="1">
    <citation type="journal article" date="2024" name="Proc. Natl. Acad. Sci. U.S.A.">
        <title>Extraordinary preservation of gene collinearity over three hundred million years revealed in homosporous lycophytes.</title>
        <authorList>
            <person name="Li C."/>
            <person name="Wickell D."/>
            <person name="Kuo L.Y."/>
            <person name="Chen X."/>
            <person name="Nie B."/>
            <person name="Liao X."/>
            <person name="Peng D."/>
            <person name="Ji J."/>
            <person name="Jenkins J."/>
            <person name="Williams M."/>
            <person name="Shu S."/>
            <person name="Plott C."/>
            <person name="Barry K."/>
            <person name="Rajasekar S."/>
            <person name="Grimwood J."/>
            <person name="Han X."/>
            <person name="Sun S."/>
            <person name="Hou Z."/>
            <person name="He W."/>
            <person name="Dai G."/>
            <person name="Sun C."/>
            <person name="Schmutz J."/>
            <person name="Leebens-Mack J.H."/>
            <person name="Li F.W."/>
            <person name="Wang L."/>
        </authorList>
    </citation>
    <scope>NUCLEOTIDE SEQUENCE [LARGE SCALE GENOMIC DNA]</scope>
    <source>
        <strain evidence="2">cv. PW_Plant_1</strain>
    </source>
</reference>
<proteinExistence type="predicted"/>
<dbReference type="Proteomes" id="UP001162992">
    <property type="component" value="Chromosome 4"/>
</dbReference>
<organism evidence="1 2">
    <name type="scientific">Diphasiastrum complanatum</name>
    <name type="common">Issler's clubmoss</name>
    <name type="synonym">Lycopodium complanatum</name>
    <dbReference type="NCBI Taxonomy" id="34168"/>
    <lineage>
        <taxon>Eukaryota</taxon>
        <taxon>Viridiplantae</taxon>
        <taxon>Streptophyta</taxon>
        <taxon>Embryophyta</taxon>
        <taxon>Tracheophyta</taxon>
        <taxon>Lycopodiopsida</taxon>
        <taxon>Lycopodiales</taxon>
        <taxon>Lycopodiaceae</taxon>
        <taxon>Lycopodioideae</taxon>
        <taxon>Diphasiastrum</taxon>
    </lineage>
</organism>
<evidence type="ECO:0000313" key="2">
    <source>
        <dbReference type="Proteomes" id="UP001162992"/>
    </source>
</evidence>
<accession>A0ACC2E0G6</accession>
<sequence length="280" mass="31252">MLGWRWWCGLALLALILGLFRAEKHLLSGKSDVKEDMASLLGGKFQADGEENSLEIEDIAKFAVDEYNGRQNSVENVSYVRVVSAKKQVVAGTMYHLTIEVLSEDQPKLYEAKVWAKPWEQHKTLEEFKLASHSAVTHADLGVRRDGHHSVNEGDQGLREVPCDDPVVKEAAEQALKGLQQRSNSLFPYELQDVVSALAEVTGEKTNFQLLLKVKRGTREEHVKAEVHRTADGHWNVGHAQPQPSEMAQARGLDVLAQVKYSPMRIGINACVHFSPRLAL</sequence>
<dbReference type="EMBL" id="CM055095">
    <property type="protein sequence ID" value="KAJ7559883.1"/>
    <property type="molecule type" value="Genomic_DNA"/>
</dbReference>
<evidence type="ECO:0000313" key="1">
    <source>
        <dbReference type="EMBL" id="KAJ7559883.1"/>
    </source>
</evidence>
<comment type="caution">
    <text evidence="1">The sequence shown here is derived from an EMBL/GenBank/DDBJ whole genome shotgun (WGS) entry which is preliminary data.</text>
</comment>
<name>A0ACC2E0G6_DIPCM</name>
<gene>
    <name evidence="1" type="ORF">O6H91_04G105200</name>
</gene>